<proteinExistence type="predicted"/>
<dbReference type="AlphaFoldDB" id="A0A1V9YKS1"/>
<dbReference type="SMART" id="SM00173">
    <property type="entry name" value="RAS"/>
    <property type="match status" value="1"/>
</dbReference>
<dbReference type="InterPro" id="IPR001806">
    <property type="entry name" value="Small_GTPase"/>
</dbReference>
<dbReference type="Proteomes" id="UP000243579">
    <property type="component" value="Unassembled WGS sequence"/>
</dbReference>
<dbReference type="GO" id="GO:0003924">
    <property type="term" value="F:GTPase activity"/>
    <property type="evidence" value="ECO:0007669"/>
    <property type="project" value="InterPro"/>
</dbReference>
<dbReference type="InterPro" id="IPR027417">
    <property type="entry name" value="P-loop_NTPase"/>
</dbReference>
<reference evidence="4 5" key="1">
    <citation type="journal article" date="2014" name="Genome Biol. Evol.">
        <title>The secreted proteins of Achlya hypogyna and Thraustotheca clavata identify the ancestral oomycete secretome and reveal gene acquisitions by horizontal gene transfer.</title>
        <authorList>
            <person name="Misner I."/>
            <person name="Blouin N."/>
            <person name="Leonard G."/>
            <person name="Richards T.A."/>
            <person name="Lane C.E."/>
        </authorList>
    </citation>
    <scope>NUCLEOTIDE SEQUENCE [LARGE SCALE GENOMIC DNA]</scope>
    <source>
        <strain evidence="4 5">ATCC 48635</strain>
    </source>
</reference>
<keyword evidence="5" id="KW-1185">Reference proteome</keyword>
<gene>
    <name evidence="4" type="ORF">ACHHYP_10713</name>
</gene>
<evidence type="ECO:0000313" key="5">
    <source>
        <dbReference type="Proteomes" id="UP000243579"/>
    </source>
</evidence>
<evidence type="ECO:0000313" key="4">
    <source>
        <dbReference type="EMBL" id="OQR86301.1"/>
    </source>
</evidence>
<dbReference type="InterPro" id="IPR000980">
    <property type="entry name" value="SH2"/>
</dbReference>
<feature type="domain" description="SH2" evidence="3">
    <location>
        <begin position="336"/>
        <end position="406"/>
    </location>
</feature>
<dbReference type="Pfam" id="PF00071">
    <property type="entry name" value="Ras"/>
    <property type="match status" value="1"/>
</dbReference>
<organism evidence="4 5">
    <name type="scientific">Achlya hypogyna</name>
    <name type="common">Oomycete</name>
    <name type="synonym">Protoachlya hypogyna</name>
    <dbReference type="NCBI Taxonomy" id="1202772"/>
    <lineage>
        <taxon>Eukaryota</taxon>
        <taxon>Sar</taxon>
        <taxon>Stramenopiles</taxon>
        <taxon>Oomycota</taxon>
        <taxon>Saprolegniomycetes</taxon>
        <taxon>Saprolegniales</taxon>
        <taxon>Achlyaceae</taxon>
        <taxon>Achlya</taxon>
    </lineage>
</organism>
<dbReference type="SMART" id="SM00252">
    <property type="entry name" value="SH2"/>
    <property type="match status" value="1"/>
</dbReference>
<keyword evidence="1" id="KW-0547">Nucleotide-binding</keyword>
<dbReference type="SUPFAM" id="SSF55550">
    <property type="entry name" value="SH2 domain"/>
    <property type="match status" value="1"/>
</dbReference>
<comment type="caution">
    <text evidence="4">The sequence shown here is derived from an EMBL/GenBank/DDBJ whole genome shotgun (WGS) entry which is preliminary data.</text>
</comment>
<dbReference type="CDD" id="cd00173">
    <property type="entry name" value="SH2"/>
    <property type="match status" value="1"/>
</dbReference>
<dbReference type="PRINTS" id="PR00449">
    <property type="entry name" value="RASTRNSFRMNG"/>
</dbReference>
<evidence type="ECO:0000259" key="3">
    <source>
        <dbReference type="PROSITE" id="PS50001"/>
    </source>
</evidence>
<dbReference type="STRING" id="1202772.A0A1V9YKS1"/>
<evidence type="ECO:0000256" key="2">
    <source>
        <dbReference type="PROSITE-ProRule" id="PRU00191"/>
    </source>
</evidence>
<dbReference type="Gene3D" id="3.40.50.300">
    <property type="entry name" value="P-loop containing nucleotide triphosphate hydrolases"/>
    <property type="match status" value="1"/>
</dbReference>
<dbReference type="Gene3D" id="3.30.505.10">
    <property type="entry name" value="SH2 domain"/>
    <property type="match status" value="1"/>
</dbReference>
<dbReference type="PROSITE" id="PS51419">
    <property type="entry name" value="RAB"/>
    <property type="match status" value="1"/>
</dbReference>
<protein>
    <recommendedName>
        <fullName evidence="3">SH2 domain-containing protein</fullName>
    </recommendedName>
</protein>
<keyword evidence="2" id="KW-0727">SH2 domain</keyword>
<dbReference type="Pfam" id="PF00017">
    <property type="entry name" value="SH2"/>
    <property type="match status" value="1"/>
</dbReference>
<accession>A0A1V9YKS1</accession>
<dbReference type="PROSITE" id="PS50001">
    <property type="entry name" value="SH2"/>
    <property type="match status" value="1"/>
</dbReference>
<dbReference type="GO" id="GO:0005525">
    <property type="term" value="F:GTP binding"/>
    <property type="evidence" value="ECO:0007669"/>
    <property type="project" value="InterPro"/>
</dbReference>
<evidence type="ECO:0000256" key="1">
    <source>
        <dbReference type="ARBA" id="ARBA00022741"/>
    </source>
</evidence>
<dbReference type="EMBL" id="JNBR01001519">
    <property type="protein sequence ID" value="OQR86301.1"/>
    <property type="molecule type" value="Genomic_DNA"/>
</dbReference>
<name>A0A1V9YKS1_ACHHY</name>
<dbReference type="SUPFAM" id="SSF52540">
    <property type="entry name" value="P-loop containing nucleoside triphosphate hydrolases"/>
    <property type="match status" value="1"/>
</dbReference>
<dbReference type="OrthoDB" id="5976022at2759"/>
<dbReference type="InterPro" id="IPR036860">
    <property type="entry name" value="SH2_dom_sf"/>
</dbReference>
<sequence length="596" mass="65752">MSATTDDTSSMASMFSRMIASRFTMGDGDGGSHSAKKVTDAPPEVSAELELKIALVGGNGVGKSSIVRRWLKRKYQSAYSQTIGVDVSTLQYPYGKRSVQIQIWDVSSAEVDNPSLHELVCDGLDGIFFVFNVHRVSSIAAVDAWRAALSHFISSSEVPFYLLCHKADMLQKRVMTSDDIEAYARTAGYRGWSWTVGRMGLGESDRNPAVMEALDKMVDQICHGQPVSALIEARRRTTLPPMLLKAPDDSSYVESLPPCFSSAVLHVPTQAITTIPRDDTPGFGANWMFGENKGQYLVEKPPCEVDFAFHDVPLPTGDDSDADEPAAADVDDGWRYFAGSIERHKAENILSARGAGAFLVRRKDSQTLVLSYNGSDDIHHVLLEYHDGRYHVGSAKSPNQPSFPTLGACLNSIQRYAHKGLIFRRRQRFRVGDKVTTVVDADGAPTPRPPPRSQGKDADTVWRVMGGDVGALPRERLQSIQEHVDVPPVQRLQVLTREFYGRLRQRLRALLPSAALGARATASDAHEGVDAAAQIQELLALALVEERENTLRDDRGSRTSLEDAWRKLVKDMESWNQILATLVRGLGSRYLTSARR</sequence>
<dbReference type="PANTHER" id="PTHR47978">
    <property type="match status" value="1"/>
</dbReference>
<dbReference type="SMART" id="SM00175">
    <property type="entry name" value="RAB"/>
    <property type="match status" value="1"/>
</dbReference>